<keyword evidence="2" id="KW-0805">Transcription regulation</keyword>
<comment type="caution">
    <text evidence="10">The sequence shown here is derived from an EMBL/GenBank/DDBJ whole genome shotgun (WGS) entry which is preliminary data.</text>
</comment>
<feature type="domain" description="HTH iclR-type" evidence="8">
    <location>
        <begin position="18"/>
        <end position="79"/>
    </location>
</feature>
<keyword evidence="4" id="KW-0804">Transcription</keyword>
<evidence type="ECO:0000256" key="4">
    <source>
        <dbReference type="ARBA" id="ARBA00023163"/>
    </source>
</evidence>
<evidence type="ECO:0000256" key="7">
    <source>
        <dbReference type="SAM" id="Coils"/>
    </source>
</evidence>
<feature type="domain" description="IclR-ED" evidence="9">
    <location>
        <begin position="80"/>
        <end position="259"/>
    </location>
</feature>
<evidence type="ECO:0000256" key="1">
    <source>
        <dbReference type="ARBA" id="ARBA00022798"/>
    </source>
</evidence>
<proteinExistence type="predicted"/>
<evidence type="ECO:0000256" key="6">
    <source>
        <dbReference type="ARBA" id="ARBA00070406"/>
    </source>
</evidence>
<evidence type="ECO:0000313" key="10">
    <source>
        <dbReference type="EMBL" id="RBP69941.1"/>
    </source>
</evidence>
<dbReference type="Proteomes" id="UP000253509">
    <property type="component" value="Unassembled WGS sequence"/>
</dbReference>
<dbReference type="PANTHER" id="PTHR30136:SF24">
    <property type="entry name" value="HTH-TYPE TRANSCRIPTIONAL REPRESSOR ALLR"/>
    <property type="match status" value="1"/>
</dbReference>
<keyword evidence="7" id="KW-0175">Coiled coil</keyword>
<dbReference type="Pfam" id="PF01614">
    <property type="entry name" value="IclR_C"/>
    <property type="match status" value="1"/>
</dbReference>
<dbReference type="Gene3D" id="3.30.450.40">
    <property type="match status" value="1"/>
</dbReference>
<name>A0A366IEZ7_9MICO</name>
<accession>A0A366IEZ7</accession>
<feature type="coiled-coil region" evidence="7">
    <location>
        <begin position="176"/>
        <end position="203"/>
    </location>
</feature>
<dbReference type="GO" id="GO:0003700">
    <property type="term" value="F:DNA-binding transcription factor activity"/>
    <property type="evidence" value="ECO:0007669"/>
    <property type="project" value="TreeGrafter"/>
</dbReference>
<dbReference type="SMART" id="SM00346">
    <property type="entry name" value="HTH_ICLR"/>
    <property type="match status" value="1"/>
</dbReference>
<dbReference type="EMBL" id="QNSB01000010">
    <property type="protein sequence ID" value="RBP69941.1"/>
    <property type="molecule type" value="Genomic_DNA"/>
</dbReference>
<dbReference type="Pfam" id="PF09339">
    <property type="entry name" value="HTH_IclR"/>
    <property type="match status" value="1"/>
</dbReference>
<dbReference type="GO" id="GO:0045892">
    <property type="term" value="P:negative regulation of DNA-templated transcription"/>
    <property type="evidence" value="ECO:0007669"/>
    <property type="project" value="TreeGrafter"/>
</dbReference>
<dbReference type="InterPro" id="IPR036390">
    <property type="entry name" value="WH_DNA-bd_sf"/>
</dbReference>
<dbReference type="SUPFAM" id="SSF55781">
    <property type="entry name" value="GAF domain-like"/>
    <property type="match status" value="1"/>
</dbReference>
<keyword evidence="11" id="KW-1185">Reference proteome</keyword>
<dbReference type="GO" id="GO:0003677">
    <property type="term" value="F:DNA binding"/>
    <property type="evidence" value="ECO:0007669"/>
    <property type="project" value="UniProtKB-KW"/>
</dbReference>
<keyword evidence="1" id="KW-0319">Glycerol metabolism</keyword>
<dbReference type="AlphaFoldDB" id="A0A366IEZ7"/>
<evidence type="ECO:0000256" key="2">
    <source>
        <dbReference type="ARBA" id="ARBA00023015"/>
    </source>
</evidence>
<organism evidence="10 11">
    <name type="scientific">Brevibacterium celere</name>
    <dbReference type="NCBI Taxonomy" id="225845"/>
    <lineage>
        <taxon>Bacteria</taxon>
        <taxon>Bacillati</taxon>
        <taxon>Actinomycetota</taxon>
        <taxon>Actinomycetes</taxon>
        <taxon>Micrococcales</taxon>
        <taxon>Brevibacteriaceae</taxon>
        <taxon>Brevibacterium</taxon>
    </lineage>
</organism>
<dbReference type="SUPFAM" id="SSF46785">
    <property type="entry name" value="Winged helix' DNA-binding domain"/>
    <property type="match status" value="1"/>
</dbReference>
<evidence type="ECO:0000313" key="11">
    <source>
        <dbReference type="Proteomes" id="UP000253509"/>
    </source>
</evidence>
<evidence type="ECO:0000256" key="3">
    <source>
        <dbReference type="ARBA" id="ARBA00023125"/>
    </source>
</evidence>
<evidence type="ECO:0000259" key="9">
    <source>
        <dbReference type="PROSITE" id="PS51078"/>
    </source>
</evidence>
<sequence length="262" mass="28077">MTTRPTVAPAIRQTKGGVQSVERAFGLLDCIANSSGSATLSHIAAEVNLPLPTIHRLLNTLVNLGVVRQLPNRGYALGPGLVRLGNLAGQQLGAIARPYLRNLVQELGESANVATLDGDMVVYVDQVASQRQMRMFTEVGRRTHMHDTGVGKAILAELEPEQVRSIVATAGMPTPTEHSIGTIEDLEAELERIRERGYSIDEQEQELGVRCFAMSIPDAPAPLAISVSGPISRVDQAFADRAIPLLRSAAEQISREMNGGAA</sequence>
<dbReference type="PANTHER" id="PTHR30136">
    <property type="entry name" value="HELIX-TURN-HELIX TRANSCRIPTIONAL REGULATOR, ICLR FAMILY"/>
    <property type="match status" value="1"/>
</dbReference>
<dbReference type="InterPro" id="IPR050707">
    <property type="entry name" value="HTH_MetabolicPath_Reg"/>
</dbReference>
<dbReference type="PROSITE" id="PS51078">
    <property type="entry name" value="ICLR_ED"/>
    <property type="match status" value="1"/>
</dbReference>
<dbReference type="PROSITE" id="PS51077">
    <property type="entry name" value="HTH_ICLR"/>
    <property type="match status" value="1"/>
</dbReference>
<gene>
    <name evidence="10" type="ORF">DFO65_11099</name>
</gene>
<dbReference type="RefSeq" id="WP_113905020.1">
    <property type="nucleotide sequence ID" value="NZ_QNSB01000010.1"/>
</dbReference>
<reference evidence="10 11" key="1">
    <citation type="submission" date="2018-06" db="EMBL/GenBank/DDBJ databases">
        <title>Freshwater and sediment microbial communities from various areas in North America, analyzing microbe dynamics in response to fracking.</title>
        <authorList>
            <person name="Lamendella R."/>
        </authorList>
    </citation>
    <scope>NUCLEOTIDE SEQUENCE [LARGE SCALE GENOMIC DNA]</scope>
    <source>
        <strain evidence="10 11">3b_TX</strain>
    </source>
</reference>
<dbReference type="InterPro" id="IPR014757">
    <property type="entry name" value="Tscrpt_reg_IclR_C"/>
</dbReference>
<dbReference type="InterPro" id="IPR005471">
    <property type="entry name" value="Tscrpt_reg_IclR_N"/>
</dbReference>
<dbReference type="FunFam" id="1.10.10.10:FF:000056">
    <property type="entry name" value="IclR family transcriptional regulator"/>
    <property type="match status" value="1"/>
</dbReference>
<dbReference type="InterPro" id="IPR036388">
    <property type="entry name" value="WH-like_DNA-bd_sf"/>
</dbReference>
<evidence type="ECO:0000259" key="8">
    <source>
        <dbReference type="PROSITE" id="PS51077"/>
    </source>
</evidence>
<comment type="function">
    <text evidence="5">May be an activator protein for the gylABX operon.</text>
</comment>
<dbReference type="InterPro" id="IPR029016">
    <property type="entry name" value="GAF-like_dom_sf"/>
</dbReference>
<keyword evidence="3" id="KW-0238">DNA-binding</keyword>
<dbReference type="Gene3D" id="1.10.10.10">
    <property type="entry name" value="Winged helix-like DNA-binding domain superfamily/Winged helix DNA-binding domain"/>
    <property type="match status" value="1"/>
</dbReference>
<dbReference type="GO" id="GO:0006071">
    <property type="term" value="P:glycerol metabolic process"/>
    <property type="evidence" value="ECO:0007669"/>
    <property type="project" value="UniProtKB-KW"/>
</dbReference>
<evidence type="ECO:0000256" key="5">
    <source>
        <dbReference type="ARBA" id="ARBA00058938"/>
    </source>
</evidence>
<protein>
    <recommendedName>
        <fullName evidence="6">Glycerol operon regulatory protein</fullName>
    </recommendedName>
</protein>